<keyword evidence="6" id="KW-1185">Reference proteome</keyword>
<keyword evidence="2" id="KW-0238">DNA-binding</keyword>
<keyword evidence="1" id="KW-0805">Transcription regulation</keyword>
<proteinExistence type="predicted"/>
<dbReference type="CDD" id="cd06267">
    <property type="entry name" value="PBP1_LacI_sugar_binding-like"/>
    <property type="match status" value="1"/>
</dbReference>
<sequence length="269" mass="27668">MGASGDVAVITPASGPRRTAGAVHDFASRLRVHAGGYGHGVRIASGNPLEVLRSAGDELAGAVLLGFDDELLEGLPPLDLPVVAIDSYAHDPWFPIVRSDDDDGGRAAARHLLSLGHRRIAFAGPRAGRSRPADERRRGFEGALADAGLRMRFLELSSYGPADGARLAARLARTPHDTSAVLLADETSAAGLVGGLVLRGSRVPEDVSVVCFADGLPSPAGPRITSVTGDPARRSRLAADALFGTASASALTVGVVVIDRATTAAPAPR</sequence>
<accession>A0A387B8B4</accession>
<dbReference type="GO" id="GO:0003700">
    <property type="term" value="F:DNA-binding transcription factor activity"/>
    <property type="evidence" value="ECO:0007669"/>
    <property type="project" value="TreeGrafter"/>
</dbReference>
<dbReference type="KEGG" id="lyd:D7I47_03090"/>
<evidence type="ECO:0000256" key="3">
    <source>
        <dbReference type="ARBA" id="ARBA00023163"/>
    </source>
</evidence>
<protein>
    <submittedName>
        <fullName evidence="5">LacI family transcriptional regulator</fullName>
    </submittedName>
</protein>
<name>A0A387B8B4_9MICO</name>
<evidence type="ECO:0000259" key="4">
    <source>
        <dbReference type="Pfam" id="PF13377"/>
    </source>
</evidence>
<dbReference type="Pfam" id="PF13377">
    <property type="entry name" value="Peripla_BP_3"/>
    <property type="match status" value="1"/>
</dbReference>
<dbReference type="AlphaFoldDB" id="A0A387B8B4"/>
<gene>
    <name evidence="5" type="ORF">D7I47_03090</name>
</gene>
<dbReference type="OrthoDB" id="9796186at2"/>
<dbReference type="Proteomes" id="UP000278886">
    <property type="component" value="Chromosome"/>
</dbReference>
<dbReference type="InterPro" id="IPR046335">
    <property type="entry name" value="LacI/GalR-like_sensor"/>
</dbReference>
<dbReference type="InterPro" id="IPR028082">
    <property type="entry name" value="Peripla_BP_I"/>
</dbReference>
<dbReference type="Gene3D" id="3.40.50.2300">
    <property type="match status" value="2"/>
</dbReference>
<dbReference type="EMBL" id="CP032630">
    <property type="protein sequence ID" value="AYF97336.1"/>
    <property type="molecule type" value="Genomic_DNA"/>
</dbReference>
<feature type="domain" description="Transcriptional regulator LacI/GalR-like sensor" evidence="4">
    <location>
        <begin position="109"/>
        <end position="244"/>
    </location>
</feature>
<organism evidence="5 6">
    <name type="scientific">Protaetiibacter intestinalis</name>
    <dbReference type="NCBI Taxonomy" id="2419774"/>
    <lineage>
        <taxon>Bacteria</taxon>
        <taxon>Bacillati</taxon>
        <taxon>Actinomycetota</taxon>
        <taxon>Actinomycetes</taxon>
        <taxon>Micrococcales</taxon>
        <taxon>Microbacteriaceae</taxon>
        <taxon>Protaetiibacter</taxon>
    </lineage>
</organism>
<reference evidence="6" key="1">
    <citation type="submission" date="2018-09" db="EMBL/GenBank/DDBJ databases">
        <title>Genome sequencing of strain 2DFWR-13.</title>
        <authorList>
            <person name="Heo J."/>
            <person name="Kim S.-J."/>
            <person name="Kwon S.-W."/>
        </authorList>
    </citation>
    <scope>NUCLEOTIDE SEQUENCE [LARGE SCALE GENOMIC DNA]</scope>
    <source>
        <strain evidence="6">2DFWR-13</strain>
    </source>
</reference>
<dbReference type="PANTHER" id="PTHR30146">
    <property type="entry name" value="LACI-RELATED TRANSCRIPTIONAL REPRESSOR"/>
    <property type="match status" value="1"/>
</dbReference>
<dbReference type="SUPFAM" id="SSF53822">
    <property type="entry name" value="Periplasmic binding protein-like I"/>
    <property type="match status" value="1"/>
</dbReference>
<dbReference type="RefSeq" id="WP_120761687.1">
    <property type="nucleotide sequence ID" value="NZ_CP032630.1"/>
</dbReference>
<dbReference type="PANTHER" id="PTHR30146:SF109">
    <property type="entry name" value="HTH-TYPE TRANSCRIPTIONAL REGULATOR GALS"/>
    <property type="match status" value="1"/>
</dbReference>
<evidence type="ECO:0000313" key="5">
    <source>
        <dbReference type="EMBL" id="AYF97336.1"/>
    </source>
</evidence>
<evidence type="ECO:0000313" key="6">
    <source>
        <dbReference type="Proteomes" id="UP000278886"/>
    </source>
</evidence>
<evidence type="ECO:0000256" key="1">
    <source>
        <dbReference type="ARBA" id="ARBA00023015"/>
    </source>
</evidence>
<evidence type="ECO:0000256" key="2">
    <source>
        <dbReference type="ARBA" id="ARBA00023125"/>
    </source>
</evidence>
<keyword evidence="3" id="KW-0804">Transcription</keyword>
<dbReference type="GO" id="GO:0000976">
    <property type="term" value="F:transcription cis-regulatory region binding"/>
    <property type="evidence" value="ECO:0007669"/>
    <property type="project" value="TreeGrafter"/>
</dbReference>